<dbReference type="InterPro" id="IPR032675">
    <property type="entry name" value="LRR_dom_sf"/>
</dbReference>
<keyword evidence="10" id="KW-0156">Chromatin regulator</keyword>
<feature type="compositionally biased region" description="Polar residues" evidence="17">
    <location>
        <begin position="715"/>
        <end position="725"/>
    </location>
</feature>
<evidence type="ECO:0000256" key="4">
    <source>
        <dbReference type="ARBA" id="ARBA00017829"/>
    </source>
</evidence>
<evidence type="ECO:0000256" key="16">
    <source>
        <dbReference type="PROSITE-ProRule" id="PRU00023"/>
    </source>
</evidence>
<dbReference type="InterPro" id="IPR002110">
    <property type="entry name" value="Ankyrin_rpt"/>
</dbReference>
<organism evidence="18 19">
    <name type="scientific">Gasterosteus aculeatus aculeatus</name>
    <name type="common">three-spined stickleback</name>
    <dbReference type="NCBI Taxonomy" id="481459"/>
    <lineage>
        <taxon>Eukaryota</taxon>
        <taxon>Metazoa</taxon>
        <taxon>Chordata</taxon>
        <taxon>Craniata</taxon>
        <taxon>Vertebrata</taxon>
        <taxon>Euteleostomi</taxon>
        <taxon>Actinopterygii</taxon>
        <taxon>Neopterygii</taxon>
        <taxon>Teleostei</taxon>
        <taxon>Neoteleostei</taxon>
        <taxon>Acanthomorphata</taxon>
        <taxon>Eupercaria</taxon>
        <taxon>Perciformes</taxon>
        <taxon>Cottioidei</taxon>
        <taxon>Gasterosteales</taxon>
        <taxon>Gasterosteidae</taxon>
        <taxon>Gasterosteus</taxon>
    </lineage>
</organism>
<comment type="subcellular location">
    <subcellularLocation>
        <location evidence="2">Chromosome</location>
    </subcellularLocation>
    <subcellularLocation>
        <location evidence="1">Nucleus</location>
    </subcellularLocation>
</comment>
<dbReference type="Gene3D" id="1.25.40.10">
    <property type="entry name" value="Tetratricopeptide repeat domain"/>
    <property type="match status" value="2"/>
</dbReference>
<comment type="similarity">
    <text evidence="3">Belongs to the Tonsoku family.</text>
</comment>
<feature type="region of interest" description="Disordered" evidence="17">
    <location>
        <begin position="829"/>
        <end position="856"/>
    </location>
</feature>
<dbReference type="PRINTS" id="PR01415">
    <property type="entry name" value="ANKYRIN"/>
</dbReference>
<dbReference type="SMART" id="SM00248">
    <property type="entry name" value="ANK"/>
    <property type="match status" value="3"/>
</dbReference>
<dbReference type="SMART" id="SM00028">
    <property type="entry name" value="TPR"/>
    <property type="match status" value="7"/>
</dbReference>
<evidence type="ECO:0000313" key="18">
    <source>
        <dbReference type="Ensembl" id="ENSGACP00000068603.1"/>
    </source>
</evidence>
<accession>A0AAQ4S140</accession>
<dbReference type="SUPFAM" id="SSF52047">
    <property type="entry name" value="RNI-like"/>
    <property type="match status" value="1"/>
</dbReference>
<evidence type="ECO:0000256" key="15">
    <source>
        <dbReference type="ARBA" id="ARBA00033240"/>
    </source>
</evidence>
<dbReference type="GO" id="GO:0000724">
    <property type="term" value="P:double-strand break repair via homologous recombination"/>
    <property type="evidence" value="ECO:0007669"/>
    <property type="project" value="TreeGrafter"/>
</dbReference>
<reference evidence="18" key="3">
    <citation type="submission" date="2025-09" db="UniProtKB">
        <authorList>
            <consortium name="Ensembl"/>
        </authorList>
    </citation>
    <scope>IDENTIFICATION</scope>
</reference>
<protein>
    <recommendedName>
        <fullName evidence="4">Tonsoku-like protein</fullName>
    </recommendedName>
    <alternativeName>
        <fullName evidence="15">NF-kappa-B inhibitor-like protein 2</fullName>
    </alternativeName>
    <alternativeName>
        <fullName evidence="14">Nuclear factor of kappa light polypeptide gene enhancer in B-cells inhibitor-like 2</fullName>
    </alternativeName>
</protein>
<dbReference type="Ensembl" id="ENSGACT00000074344.1">
    <property type="protein sequence ID" value="ENSGACP00000068603.1"/>
    <property type="gene ID" value="ENSGACG00000009209.2"/>
</dbReference>
<evidence type="ECO:0000256" key="1">
    <source>
        <dbReference type="ARBA" id="ARBA00004123"/>
    </source>
</evidence>
<proteinExistence type="inferred from homology"/>
<feature type="region of interest" description="Disordered" evidence="17">
    <location>
        <begin position="715"/>
        <end position="761"/>
    </location>
</feature>
<evidence type="ECO:0000256" key="5">
    <source>
        <dbReference type="ARBA" id="ARBA00022454"/>
    </source>
</evidence>
<dbReference type="PANTHER" id="PTHR46358">
    <property type="entry name" value="TONSOKU-LIKE PROTEIN"/>
    <property type="match status" value="1"/>
</dbReference>
<dbReference type="InterPro" id="IPR019734">
    <property type="entry name" value="TPR_rpt"/>
</dbReference>
<dbReference type="GO" id="GO:0043596">
    <property type="term" value="C:nuclear replication fork"/>
    <property type="evidence" value="ECO:0007669"/>
    <property type="project" value="TreeGrafter"/>
</dbReference>
<dbReference type="Pfam" id="PF13424">
    <property type="entry name" value="TPR_12"/>
    <property type="match status" value="1"/>
</dbReference>
<dbReference type="Pfam" id="PF12796">
    <property type="entry name" value="Ank_2"/>
    <property type="match status" value="1"/>
</dbReference>
<evidence type="ECO:0000256" key="9">
    <source>
        <dbReference type="ARBA" id="ARBA00022803"/>
    </source>
</evidence>
<evidence type="ECO:0000256" key="12">
    <source>
        <dbReference type="ARBA" id="ARBA00023204"/>
    </source>
</evidence>
<keyword evidence="5" id="KW-0158">Chromosome</keyword>
<dbReference type="InterPro" id="IPR052311">
    <property type="entry name" value="MMS22L-TONSL_complex_comp"/>
</dbReference>
<feature type="region of interest" description="Disordered" evidence="17">
    <location>
        <begin position="464"/>
        <end position="494"/>
    </location>
</feature>
<keyword evidence="8" id="KW-0227">DNA damage</keyword>
<dbReference type="InterPro" id="IPR001611">
    <property type="entry name" value="Leu-rich_rpt"/>
</dbReference>
<keyword evidence="9" id="KW-0802">TPR repeat</keyword>
<evidence type="ECO:0000256" key="13">
    <source>
        <dbReference type="ARBA" id="ARBA00023242"/>
    </source>
</evidence>
<dbReference type="InterPro" id="IPR036770">
    <property type="entry name" value="Ankyrin_rpt-contain_sf"/>
</dbReference>
<name>A0AAQ4S140_GASAC</name>
<dbReference type="GO" id="GO:0006325">
    <property type="term" value="P:chromatin organization"/>
    <property type="evidence" value="ECO:0007669"/>
    <property type="project" value="UniProtKB-KW"/>
</dbReference>
<evidence type="ECO:0000256" key="17">
    <source>
        <dbReference type="SAM" id="MobiDB-lite"/>
    </source>
</evidence>
<evidence type="ECO:0000256" key="3">
    <source>
        <dbReference type="ARBA" id="ARBA00010999"/>
    </source>
</evidence>
<feature type="repeat" description="ANK" evidence="16">
    <location>
        <begin position="583"/>
        <end position="615"/>
    </location>
</feature>
<evidence type="ECO:0000256" key="6">
    <source>
        <dbReference type="ARBA" id="ARBA00022614"/>
    </source>
</evidence>
<reference evidence="18" key="2">
    <citation type="submission" date="2025-08" db="UniProtKB">
        <authorList>
            <consortium name="Ensembl"/>
        </authorList>
    </citation>
    <scope>IDENTIFICATION</scope>
</reference>
<evidence type="ECO:0000256" key="7">
    <source>
        <dbReference type="ARBA" id="ARBA00022737"/>
    </source>
</evidence>
<feature type="repeat" description="ANK" evidence="16">
    <location>
        <begin position="547"/>
        <end position="579"/>
    </location>
</feature>
<evidence type="ECO:0000256" key="10">
    <source>
        <dbReference type="ARBA" id="ARBA00022853"/>
    </source>
</evidence>
<keyword evidence="12" id="KW-0234">DNA repair</keyword>
<keyword evidence="6" id="KW-0433">Leucine-rich repeat</keyword>
<keyword evidence="11 16" id="KW-0040">ANK repeat</keyword>
<dbReference type="Pfam" id="PF13516">
    <property type="entry name" value="LRR_6"/>
    <property type="match status" value="1"/>
</dbReference>
<dbReference type="PANTHER" id="PTHR46358:SF1">
    <property type="entry name" value="TONSOKU-LIKE PROTEIN"/>
    <property type="match status" value="1"/>
</dbReference>
<dbReference type="Gene3D" id="3.80.10.10">
    <property type="entry name" value="Ribonuclease Inhibitor"/>
    <property type="match status" value="1"/>
</dbReference>
<dbReference type="GeneTree" id="ENSGT00940000160188"/>
<reference evidence="18 19" key="1">
    <citation type="journal article" date="2021" name="G3 (Bethesda)">
        <title>Improved contiguity of the threespine stickleback genome using long-read sequencing.</title>
        <authorList>
            <person name="Nath S."/>
            <person name="Shaw D.E."/>
            <person name="White M.A."/>
        </authorList>
    </citation>
    <scope>NUCLEOTIDE SEQUENCE [LARGE SCALE GENOMIC DNA]</scope>
    <source>
        <strain evidence="18 19">Lake Benthic</strain>
    </source>
</reference>
<dbReference type="SUPFAM" id="SSF48452">
    <property type="entry name" value="TPR-like"/>
    <property type="match status" value="3"/>
</dbReference>
<dbReference type="InterPro" id="IPR011990">
    <property type="entry name" value="TPR-like_helical_dom_sf"/>
</dbReference>
<feature type="compositionally biased region" description="Acidic residues" evidence="17">
    <location>
        <begin position="470"/>
        <end position="490"/>
    </location>
</feature>
<evidence type="ECO:0000256" key="11">
    <source>
        <dbReference type="ARBA" id="ARBA00023043"/>
    </source>
</evidence>
<dbReference type="Gene3D" id="1.25.40.20">
    <property type="entry name" value="Ankyrin repeat-containing domain"/>
    <property type="match status" value="1"/>
</dbReference>
<sequence>CSVCCFSAELQKAKSKAQSSNNLREEANICNLLGELLARSGDYESAIREHQQELSLSEVLNDVIGRAVAHRKIGECCAEMGNIEAALKQCHLDLARSVGDYAEEQRALATIGRTYLFRYESDQSKNSLSQAEEVFKKSLCIVDEHLEGTVPEREIREMKARLFLNLGLVCDHLGEHKRCSEFIRRSVFIAEKSHLLEDLYRANFNLGNIYFRHGQWSKAVRCLEQAKECARKIKDKFSESECFHCIGKVQLSLADFVAARRSLKKAVLLGSQQPLDRQTVKRAFKYADLGCKLEEELGEDPVKGLGSHRAVGLAERLGDLYCKVGCYGKALDAYQAQLAGAEALGKPARELAVIHVSLAATYTDLRQHSKAVEHYRQELALRQGSPTEECGTWLNIAAAQEESGCSLEEIESSYGAAADCVQKAGQTRLQKRALRLWLAAQRRRGSSGAEDTEARLQELCAAEGWCPDGSDGEGDEEEEMDNSEPLDDSDVVLSDSGRTGILRSRTSWNKRNEKGETTLHRACIDGNLKQVQYLVEQGHPVNPRDNCGWTPLHEACNHGHYDIVSVLLEYGANINDPGGPSCEGVTPLHDALSCGHFTVARLLVERGASVTQRNSKGETVMDTLHKWQRTYRRELDEDTKQECVTTEAVLRKALAGGGEGVYIIDSLAFFKYPFSFCCLPPLSLSNTVTAAPTPAKAFGALQDSQLFDAEMSEPLLSSGTGCPSSQDRHAFPAAPSQKEAPAHRENNAAPNSGRESLREAPGPSVFAREEYHSAIRGVGSAKTLLQGLSQPQYSSTAAVPSSNKSALVPEEEYLADDWLEDDLGEIQPKKKRRLGADQSEMRREDTALSSSARSQNRLFNSDTASRTQCVAASMQRSLPPPIRMRVRVQEDVFLIPVPQREADSCTVSWLCEQAAQRYYQKCGLLPRLSLQKEGALLSPQDPLLAVLHTNEEVLAEVSSWDLPPLPERYKKACDSLAVGEQRVTRLCEVQDGSSSVSVCGLSLAASCLNPLLRALKLQASLTELRISGNRLHDNLVPELVAATITMPRLRLLDISANGITGDGAVCVRFPSQCLEELDLSMNQLGDGVSESLSCLLSCCPLLAKLSLQACGLTARFLQQHRLLLANALTGTGHLKSVCLSHNALGSTGFELVLKTLPLHCLTHLDLSAVNTLKSRSVLLTQIFQYMDDECSLTHLSLAANGLTDSSVRLVSPPRLLPSCPSLVSLNLSGNPSVTSAALHNILISLREARRPLTLLNLQGCEVSGPWDGAGLAGLSELVKDLRLCSQGLNKLDRQALKQSWETSRSRGRFVDRNSKCLLSADAPS</sequence>
<dbReference type="SUPFAM" id="SSF48403">
    <property type="entry name" value="Ankyrin repeat"/>
    <property type="match status" value="1"/>
</dbReference>
<feature type="compositionally biased region" description="Polar residues" evidence="17">
    <location>
        <begin position="847"/>
        <end position="856"/>
    </location>
</feature>
<dbReference type="Proteomes" id="UP000007635">
    <property type="component" value="Chromosome XV"/>
</dbReference>
<evidence type="ECO:0000256" key="8">
    <source>
        <dbReference type="ARBA" id="ARBA00022763"/>
    </source>
</evidence>
<dbReference type="PROSITE" id="PS50088">
    <property type="entry name" value="ANK_REPEAT"/>
    <property type="match status" value="3"/>
</dbReference>
<dbReference type="PROSITE" id="PS50297">
    <property type="entry name" value="ANK_REP_REGION"/>
    <property type="match status" value="3"/>
</dbReference>
<keyword evidence="7" id="KW-0677">Repeat</keyword>
<evidence type="ECO:0000256" key="14">
    <source>
        <dbReference type="ARBA" id="ARBA00030801"/>
    </source>
</evidence>
<feature type="repeat" description="ANK" evidence="16">
    <location>
        <begin position="514"/>
        <end position="546"/>
    </location>
</feature>
<dbReference type="GO" id="GO:0031297">
    <property type="term" value="P:replication fork processing"/>
    <property type="evidence" value="ECO:0007669"/>
    <property type="project" value="TreeGrafter"/>
</dbReference>
<evidence type="ECO:0000313" key="19">
    <source>
        <dbReference type="Proteomes" id="UP000007635"/>
    </source>
</evidence>
<keyword evidence="19" id="KW-1185">Reference proteome</keyword>
<evidence type="ECO:0000256" key="2">
    <source>
        <dbReference type="ARBA" id="ARBA00004286"/>
    </source>
</evidence>
<keyword evidence="13" id="KW-0539">Nucleus</keyword>